<feature type="compositionally biased region" description="Basic and acidic residues" evidence="1">
    <location>
        <begin position="47"/>
        <end position="70"/>
    </location>
</feature>
<dbReference type="EMBL" id="HE805917">
    <property type="protein sequence ID" value="CCH57675.1"/>
    <property type="molecule type" value="Genomic_DNA"/>
</dbReference>
<proteinExistence type="predicted"/>
<reference evidence="2 3" key="1">
    <citation type="journal article" date="2012" name="J. Bacteriol.">
        <title>Genome Sequence of the Filamentous Bacterium Fibrisoma limi BUZ 3T.</title>
        <authorList>
            <person name="Filippini M."/>
            <person name="Qi W."/>
            <person name="Jaenicke S."/>
            <person name="Goesmann A."/>
            <person name="Smits T.H."/>
            <person name="Bagheri H.C."/>
        </authorList>
    </citation>
    <scope>NUCLEOTIDE SEQUENCE [LARGE SCALE GENOMIC DNA]</scope>
    <source>
        <strain evidence="3">BUZ 3T</strain>
        <plasmid evidence="2 3">pFLIM02</plasmid>
    </source>
</reference>
<keyword evidence="2" id="KW-0614">Plasmid</keyword>
<keyword evidence="3" id="KW-1185">Reference proteome</keyword>
<evidence type="ECO:0000313" key="2">
    <source>
        <dbReference type="EMBL" id="CCH57675.1"/>
    </source>
</evidence>
<organism evidence="2 3">
    <name type="scientific">Fibrisoma limi BUZ 3</name>
    <dbReference type="NCBI Taxonomy" id="1185876"/>
    <lineage>
        <taxon>Bacteria</taxon>
        <taxon>Pseudomonadati</taxon>
        <taxon>Bacteroidota</taxon>
        <taxon>Cytophagia</taxon>
        <taxon>Cytophagales</taxon>
        <taxon>Spirosomataceae</taxon>
        <taxon>Fibrisoma</taxon>
    </lineage>
</organism>
<feature type="region of interest" description="Disordered" evidence="1">
    <location>
        <begin position="23"/>
        <end position="154"/>
    </location>
</feature>
<geneLocation type="plasmid" evidence="2 3">
    <name>pFLIM02</name>
</geneLocation>
<dbReference type="AlphaFoldDB" id="I2GU74"/>
<feature type="compositionally biased region" description="Low complexity" evidence="1">
    <location>
        <begin position="137"/>
        <end position="148"/>
    </location>
</feature>
<evidence type="ECO:0000313" key="3">
    <source>
        <dbReference type="Proteomes" id="UP000009309"/>
    </source>
</evidence>
<evidence type="ECO:0000256" key="1">
    <source>
        <dbReference type="SAM" id="MobiDB-lite"/>
    </source>
</evidence>
<name>I2GU74_9BACT</name>
<dbReference type="Proteomes" id="UP000009309">
    <property type="component" value="Plasmid pFLIM02"/>
</dbReference>
<protein>
    <submittedName>
        <fullName evidence="2">Uncharacterized protein</fullName>
    </submittedName>
</protein>
<dbReference type="RefSeq" id="WP_015056837.1">
    <property type="nucleotide sequence ID" value="NC_019015.1"/>
</dbReference>
<feature type="compositionally biased region" description="Polar residues" evidence="1">
    <location>
        <begin position="96"/>
        <end position="127"/>
    </location>
</feature>
<sequence>MASKYLDEFLAKASPETKAALEQTREGLARNGVENTKETPVTAEKVPVAERTDVKQIGQELKDQGAELKSDSYGQQTPPRVGEPRPYADAPAFMNEQPQRSAEKTVAQQTREGLQRDGQQNQPQPTKENAMDRAMATKTTPTTQPVQKSQELER</sequence>
<accession>I2GU74</accession>
<gene>
    <name evidence="2" type="ORF">BN8_p06884</name>
</gene>